<evidence type="ECO:0000313" key="1">
    <source>
        <dbReference type="EMBL" id="KAJ1185107.1"/>
    </source>
</evidence>
<evidence type="ECO:0000313" key="2">
    <source>
        <dbReference type="Proteomes" id="UP001066276"/>
    </source>
</evidence>
<sequence length="230" mass="25809">MPPYLTIARSMPQLFLRGRGVGLQRQNRLRALSEARDPQPAAVRRTPNKSDLFHGLLARRIHSEWRIPRVLPQSLVEAFGVCYPTAGFCGSRWRHTVELLQWLVDAVGLDWPLCTMRLCCGSTESDLFHGLLARRIHSEWRIPRVLPQSPVEALGVARCTAYLSHGRSLFANGFEALRRNPHSYGHFCREPSASCARSHTPPFLTAAPAVNFFVVGASEALQGRFHPKPP</sequence>
<keyword evidence="2" id="KW-1185">Reference proteome</keyword>
<organism evidence="1 2">
    <name type="scientific">Pleurodeles waltl</name>
    <name type="common">Iberian ribbed newt</name>
    <dbReference type="NCBI Taxonomy" id="8319"/>
    <lineage>
        <taxon>Eukaryota</taxon>
        <taxon>Metazoa</taxon>
        <taxon>Chordata</taxon>
        <taxon>Craniata</taxon>
        <taxon>Vertebrata</taxon>
        <taxon>Euteleostomi</taxon>
        <taxon>Amphibia</taxon>
        <taxon>Batrachia</taxon>
        <taxon>Caudata</taxon>
        <taxon>Salamandroidea</taxon>
        <taxon>Salamandridae</taxon>
        <taxon>Pleurodelinae</taxon>
        <taxon>Pleurodeles</taxon>
    </lineage>
</organism>
<accession>A0AAV7U7Q4</accession>
<protein>
    <submittedName>
        <fullName evidence="1">Uncharacterized protein</fullName>
    </submittedName>
</protein>
<proteinExistence type="predicted"/>
<dbReference type="EMBL" id="JANPWB010000005">
    <property type="protein sequence ID" value="KAJ1185107.1"/>
    <property type="molecule type" value="Genomic_DNA"/>
</dbReference>
<comment type="caution">
    <text evidence="1">The sequence shown here is derived from an EMBL/GenBank/DDBJ whole genome shotgun (WGS) entry which is preliminary data.</text>
</comment>
<reference evidence="1" key="1">
    <citation type="journal article" date="2022" name="bioRxiv">
        <title>Sequencing and chromosome-scale assembly of the giantPleurodeles waltlgenome.</title>
        <authorList>
            <person name="Brown T."/>
            <person name="Elewa A."/>
            <person name="Iarovenko S."/>
            <person name="Subramanian E."/>
            <person name="Araus A.J."/>
            <person name="Petzold A."/>
            <person name="Susuki M."/>
            <person name="Suzuki K.-i.T."/>
            <person name="Hayashi T."/>
            <person name="Toyoda A."/>
            <person name="Oliveira C."/>
            <person name="Osipova E."/>
            <person name="Leigh N.D."/>
            <person name="Simon A."/>
            <person name="Yun M.H."/>
        </authorList>
    </citation>
    <scope>NUCLEOTIDE SEQUENCE</scope>
    <source>
        <strain evidence="1">20211129_DDA</strain>
        <tissue evidence="1">Liver</tissue>
    </source>
</reference>
<gene>
    <name evidence="1" type="ORF">NDU88_001902</name>
</gene>
<dbReference type="AlphaFoldDB" id="A0AAV7U7Q4"/>
<name>A0AAV7U7Q4_PLEWA</name>
<dbReference type="Proteomes" id="UP001066276">
    <property type="component" value="Chromosome 3_1"/>
</dbReference>